<keyword evidence="1" id="KW-0723">Serine/threonine-protein kinase</keyword>
<keyword evidence="4" id="KW-0067">ATP-binding</keyword>
<dbReference type="SUPFAM" id="SSF55874">
    <property type="entry name" value="ATPase domain of HSP90 chaperone/DNA topoisomerase II/histidine kinase"/>
    <property type="match status" value="1"/>
</dbReference>
<dbReference type="GO" id="GO:0005524">
    <property type="term" value="F:ATP binding"/>
    <property type="evidence" value="ECO:0007669"/>
    <property type="project" value="UniProtKB-KW"/>
</dbReference>
<sequence length="183" mass="19322">MELPSTCTAAVTADEADARGAPVPRAPAAPAPPGQVVAELRVPADGSRAHAVRRFVREQLLHHTSAPDHTADDAVLLANELFTNAVRHTPAGHIAVRLVHDPRHRTFAVLVDDPDPRPPAPAIRCAGNDADAGESGRGLALVAGFALDWGWHPSGTGKSVWFAMCTGPEPGQPPPHQRKDSHE</sequence>
<reference evidence="4 5" key="1">
    <citation type="submission" date="2024-06" db="EMBL/GenBank/DDBJ databases">
        <title>The Natural Products Discovery Center: Release of the First 8490 Sequenced Strains for Exploring Actinobacteria Biosynthetic Diversity.</title>
        <authorList>
            <person name="Kalkreuter E."/>
            <person name="Kautsar S.A."/>
            <person name="Yang D."/>
            <person name="Bader C.D."/>
            <person name="Teijaro C.N."/>
            <person name="Fluegel L."/>
            <person name="Davis C.M."/>
            <person name="Simpson J.R."/>
            <person name="Lauterbach L."/>
            <person name="Steele A.D."/>
            <person name="Gui C."/>
            <person name="Meng S."/>
            <person name="Li G."/>
            <person name="Viehrig K."/>
            <person name="Ye F."/>
            <person name="Su P."/>
            <person name="Kiefer A.F."/>
            <person name="Nichols A."/>
            <person name="Cepeda A.J."/>
            <person name="Yan W."/>
            <person name="Fan B."/>
            <person name="Jiang Y."/>
            <person name="Adhikari A."/>
            <person name="Zheng C.-J."/>
            <person name="Schuster L."/>
            <person name="Cowan T.M."/>
            <person name="Smanski M.J."/>
            <person name="Chevrette M.G."/>
            <person name="De Carvalho L.P.S."/>
            <person name="Shen B."/>
        </authorList>
    </citation>
    <scope>NUCLEOTIDE SEQUENCE [LARGE SCALE GENOMIC DNA]</scope>
    <source>
        <strain evidence="4 5">NPDC048946</strain>
    </source>
</reference>
<evidence type="ECO:0000256" key="1">
    <source>
        <dbReference type="ARBA" id="ARBA00022527"/>
    </source>
</evidence>
<name>A0ABV3DDB1_9ACTN</name>
<dbReference type="CDD" id="cd16936">
    <property type="entry name" value="HATPase_RsbW-like"/>
    <property type="match status" value="1"/>
</dbReference>
<feature type="region of interest" description="Disordered" evidence="2">
    <location>
        <begin position="1"/>
        <end position="34"/>
    </location>
</feature>
<organism evidence="4 5">
    <name type="scientific">Streptodolium elevatio</name>
    <dbReference type="NCBI Taxonomy" id="3157996"/>
    <lineage>
        <taxon>Bacteria</taxon>
        <taxon>Bacillati</taxon>
        <taxon>Actinomycetota</taxon>
        <taxon>Actinomycetes</taxon>
        <taxon>Kitasatosporales</taxon>
        <taxon>Streptomycetaceae</taxon>
        <taxon>Streptodolium</taxon>
    </lineage>
</organism>
<accession>A0ABV3DDB1</accession>
<proteinExistence type="predicted"/>
<keyword evidence="4" id="KW-0547">Nucleotide-binding</keyword>
<dbReference type="PANTHER" id="PTHR35526">
    <property type="entry name" value="ANTI-SIGMA-F FACTOR RSBW-RELATED"/>
    <property type="match status" value="1"/>
</dbReference>
<evidence type="ECO:0000256" key="2">
    <source>
        <dbReference type="SAM" id="MobiDB-lite"/>
    </source>
</evidence>
<dbReference type="Gene3D" id="3.30.565.10">
    <property type="entry name" value="Histidine kinase-like ATPase, C-terminal domain"/>
    <property type="match status" value="1"/>
</dbReference>
<keyword evidence="5" id="KW-1185">Reference proteome</keyword>
<keyword evidence="1" id="KW-0808">Transferase</keyword>
<dbReference type="InterPro" id="IPR003594">
    <property type="entry name" value="HATPase_dom"/>
</dbReference>
<dbReference type="Pfam" id="PF13581">
    <property type="entry name" value="HATPase_c_2"/>
    <property type="match status" value="1"/>
</dbReference>
<dbReference type="InterPro" id="IPR050267">
    <property type="entry name" value="Anti-sigma-factor_SerPK"/>
</dbReference>
<dbReference type="PANTHER" id="PTHR35526:SF3">
    <property type="entry name" value="ANTI-SIGMA-F FACTOR RSBW"/>
    <property type="match status" value="1"/>
</dbReference>
<comment type="caution">
    <text evidence="4">The sequence shown here is derived from an EMBL/GenBank/DDBJ whole genome shotgun (WGS) entry which is preliminary data.</text>
</comment>
<dbReference type="RefSeq" id="WP_358351726.1">
    <property type="nucleotide sequence ID" value="NZ_JBEZFP010000017.1"/>
</dbReference>
<feature type="domain" description="Histidine kinase/HSP90-like ATPase" evidence="3">
    <location>
        <begin position="43"/>
        <end position="162"/>
    </location>
</feature>
<dbReference type="Proteomes" id="UP001551482">
    <property type="component" value="Unassembled WGS sequence"/>
</dbReference>
<evidence type="ECO:0000259" key="3">
    <source>
        <dbReference type="Pfam" id="PF13581"/>
    </source>
</evidence>
<dbReference type="EMBL" id="JBEZFP010000017">
    <property type="protein sequence ID" value="MEU8133735.1"/>
    <property type="molecule type" value="Genomic_DNA"/>
</dbReference>
<keyword evidence="1" id="KW-0418">Kinase</keyword>
<feature type="compositionally biased region" description="Pro residues" evidence="2">
    <location>
        <begin position="24"/>
        <end position="33"/>
    </location>
</feature>
<gene>
    <name evidence="4" type="ORF">AB0C36_09525</name>
</gene>
<protein>
    <submittedName>
        <fullName evidence="4">ATP-binding protein</fullName>
    </submittedName>
</protein>
<evidence type="ECO:0000313" key="5">
    <source>
        <dbReference type="Proteomes" id="UP001551482"/>
    </source>
</evidence>
<evidence type="ECO:0000313" key="4">
    <source>
        <dbReference type="EMBL" id="MEU8133735.1"/>
    </source>
</evidence>
<dbReference type="InterPro" id="IPR036890">
    <property type="entry name" value="HATPase_C_sf"/>
</dbReference>